<comment type="caution">
    <text evidence="2">The sequence shown here is derived from an EMBL/GenBank/DDBJ whole genome shotgun (WGS) entry which is preliminary data.</text>
</comment>
<dbReference type="AlphaFoldDB" id="A0A178ZIH7"/>
<proteinExistence type="predicted"/>
<gene>
    <name evidence="2" type="ORF">AYL99_06780</name>
</gene>
<evidence type="ECO:0000256" key="1">
    <source>
        <dbReference type="SAM" id="SignalP"/>
    </source>
</evidence>
<dbReference type="STRING" id="1367422.A0A178ZIH7"/>
<accession>A0A178ZIH7</accession>
<keyword evidence="1" id="KW-0732">Signal</keyword>
<name>A0A178ZIH7_9EURO</name>
<feature type="chain" id="PRO_5008098517" evidence="1">
    <location>
        <begin position="18"/>
        <end position="259"/>
    </location>
</feature>
<dbReference type="GeneID" id="30010948"/>
<organism evidence="2 3">
    <name type="scientific">Fonsecaea erecta</name>
    <dbReference type="NCBI Taxonomy" id="1367422"/>
    <lineage>
        <taxon>Eukaryota</taxon>
        <taxon>Fungi</taxon>
        <taxon>Dikarya</taxon>
        <taxon>Ascomycota</taxon>
        <taxon>Pezizomycotina</taxon>
        <taxon>Eurotiomycetes</taxon>
        <taxon>Chaetothyriomycetidae</taxon>
        <taxon>Chaetothyriales</taxon>
        <taxon>Herpotrichiellaceae</taxon>
        <taxon>Fonsecaea</taxon>
    </lineage>
</organism>
<dbReference type="OrthoDB" id="4159459at2759"/>
<evidence type="ECO:0000313" key="2">
    <source>
        <dbReference type="EMBL" id="OAP59482.1"/>
    </source>
</evidence>
<evidence type="ECO:0000313" key="3">
    <source>
        <dbReference type="Proteomes" id="UP000078343"/>
    </source>
</evidence>
<reference evidence="2 3" key="1">
    <citation type="submission" date="2016-04" db="EMBL/GenBank/DDBJ databases">
        <title>Draft genome of Fonsecaea erecta CBS 125763.</title>
        <authorList>
            <person name="Weiss V.A."/>
            <person name="Vicente V.A."/>
            <person name="Raittz R.T."/>
            <person name="Moreno L.F."/>
            <person name="De Souza E.M."/>
            <person name="Pedrosa F.O."/>
            <person name="Steffens M.B."/>
            <person name="Faoro H."/>
            <person name="Tadra-Sfeir M.Z."/>
            <person name="Najafzadeh M.J."/>
            <person name="Felipe M.S."/>
            <person name="Teixeira M."/>
            <person name="Sun J."/>
            <person name="Xi L."/>
            <person name="Gomes R."/>
            <person name="De Azevedo C.M."/>
            <person name="Salgado C.G."/>
            <person name="Da Silva M.B."/>
            <person name="Nascimento M.F."/>
            <person name="Queiroz-Telles F."/>
            <person name="Attili D.S."/>
            <person name="Gorbushina A."/>
        </authorList>
    </citation>
    <scope>NUCLEOTIDE SEQUENCE [LARGE SCALE GENOMIC DNA]</scope>
    <source>
        <strain evidence="2 3">CBS 125763</strain>
    </source>
</reference>
<dbReference type="Proteomes" id="UP000078343">
    <property type="component" value="Unassembled WGS sequence"/>
</dbReference>
<keyword evidence="3" id="KW-1185">Reference proteome</keyword>
<sequence length="259" mass="25573">MRSSIAVAAGLAAVASAGTTTITDTVAVTITSCEPTVTNCPYKGGSGDPTWGDWSVTASTTSSKPVSATGAWDPSGTWADWSSVSSTSSKPVSATGAWDPSGTWADWSSASTTTPVTPVSATTAPCGSYTATTPPAWFSLLPTDQLSSIQAQWTGAPPSDWCYWTYSTGSLKTTATPVAATNSATWGPGSPSGTWTSVAAASTGTGAWSSPVAAASTGVWSYSGSPVAPAVATFTGAANANTGSFALAGLAAAAVLVMA</sequence>
<protein>
    <submittedName>
        <fullName evidence="2">Uncharacterized protein</fullName>
    </submittedName>
</protein>
<dbReference type="RefSeq" id="XP_018692849.1">
    <property type="nucleotide sequence ID" value="XM_018838289.1"/>
</dbReference>
<dbReference type="EMBL" id="LVYI01000005">
    <property type="protein sequence ID" value="OAP59482.1"/>
    <property type="molecule type" value="Genomic_DNA"/>
</dbReference>
<feature type="signal peptide" evidence="1">
    <location>
        <begin position="1"/>
        <end position="17"/>
    </location>
</feature>